<dbReference type="RefSeq" id="WP_072779500.1">
    <property type="nucleotide sequence ID" value="NZ_FQXC01000005.1"/>
</dbReference>
<dbReference type="EMBL" id="FQXC01000005">
    <property type="protein sequence ID" value="SHH93066.1"/>
    <property type="molecule type" value="Genomic_DNA"/>
</dbReference>
<keyword evidence="3" id="KW-1185">Reference proteome</keyword>
<evidence type="ECO:0000313" key="3">
    <source>
        <dbReference type="Proteomes" id="UP000184221"/>
    </source>
</evidence>
<proteinExistence type="predicted"/>
<evidence type="ECO:0000313" key="2">
    <source>
        <dbReference type="EMBL" id="SHH93066.1"/>
    </source>
</evidence>
<dbReference type="AlphaFoldDB" id="A0A1M5WZF9"/>
<keyword evidence="1" id="KW-1133">Transmembrane helix</keyword>
<organism evidence="2 3">
    <name type="scientific">Marivita hallyeonensis</name>
    <dbReference type="NCBI Taxonomy" id="996342"/>
    <lineage>
        <taxon>Bacteria</taxon>
        <taxon>Pseudomonadati</taxon>
        <taxon>Pseudomonadota</taxon>
        <taxon>Alphaproteobacteria</taxon>
        <taxon>Rhodobacterales</taxon>
        <taxon>Roseobacteraceae</taxon>
        <taxon>Marivita</taxon>
    </lineage>
</organism>
<gene>
    <name evidence="2" type="ORF">SAMN05443551_3628</name>
</gene>
<sequence length="168" mass="18874">MSTQLSRLIRTMDRYLMSEADQLTIGTVCVVSDETVAPIQMELSEAREIMAEIDAKSSALLAVLAIILAASAFLFSLSQNLIALTLMFAQVATISLSIIYLLRCLIYEPAPHLRRLLDLNISDTDYPMQIEAIKQVRYFNRVILQTTFTSILFFLMCLLIGIEALMMT</sequence>
<dbReference type="STRING" id="996342.SAMN05443551_3628"/>
<dbReference type="OrthoDB" id="7855691at2"/>
<name>A0A1M5WZF9_9RHOB</name>
<accession>A0A1M5WZF9</accession>
<reference evidence="2 3" key="1">
    <citation type="submission" date="2016-11" db="EMBL/GenBank/DDBJ databases">
        <authorList>
            <person name="Jaros S."/>
            <person name="Januszkiewicz K."/>
            <person name="Wedrychowicz H."/>
        </authorList>
    </citation>
    <scope>NUCLEOTIDE SEQUENCE [LARGE SCALE GENOMIC DNA]</scope>
    <source>
        <strain evidence="2 3">DSM 29431</strain>
    </source>
</reference>
<feature type="transmembrane region" description="Helical" evidence="1">
    <location>
        <begin position="142"/>
        <end position="162"/>
    </location>
</feature>
<keyword evidence="1" id="KW-0472">Membrane</keyword>
<feature type="transmembrane region" description="Helical" evidence="1">
    <location>
        <begin position="81"/>
        <end position="106"/>
    </location>
</feature>
<evidence type="ECO:0000256" key="1">
    <source>
        <dbReference type="SAM" id="Phobius"/>
    </source>
</evidence>
<protein>
    <submittedName>
        <fullName evidence="2">Uncharacterized protein</fullName>
    </submittedName>
</protein>
<feature type="transmembrane region" description="Helical" evidence="1">
    <location>
        <begin position="57"/>
        <end position="75"/>
    </location>
</feature>
<dbReference type="Proteomes" id="UP000184221">
    <property type="component" value="Unassembled WGS sequence"/>
</dbReference>
<keyword evidence="1" id="KW-0812">Transmembrane</keyword>